<dbReference type="RefSeq" id="WP_221764500.1">
    <property type="nucleotide sequence ID" value="NZ_AP024110.1"/>
</dbReference>
<dbReference type="AlphaFoldDB" id="A0A8D5G965"/>
<keyword evidence="4" id="KW-1185">Reference proteome</keyword>
<evidence type="ECO:0000256" key="1">
    <source>
        <dbReference type="SAM" id="SignalP"/>
    </source>
</evidence>
<protein>
    <recommendedName>
        <fullName evidence="2">Ig-like SoxY domain-containing protein</fullName>
    </recommendedName>
</protein>
<organism evidence="3 4">
    <name type="scientific">Methyloradius palustris</name>
    <dbReference type="NCBI Taxonomy" id="2778876"/>
    <lineage>
        <taxon>Bacteria</taxon>
        <taxon>Pseudomonadati</taxon>
        <taxon>Pseudomonadota</taxon>
        <taxon>Betaproteobacteria</taxon>
        <taxon>Nitrosomonadales</taxon>
        <taxon>Methylophilaceae</taxon>
        <taxon>Methyloradius</taxon>
    </lineage>
</organism>
<gene>
    <name evidence="3" type="ORF">ZMTM_01850</name>
</gene>
<dbReference type="Pfam" id="PF13501">
    <property type="entry name" value="SoxY"/>
    <property type="match status" value="1"/>
</dbReference>
<reference evidence="3" key="1">
    <citation type="journal article" date="2021" name="Arch. Microbiol.">
        <title>Methyloradius palustris gen. nov., sp. nov., a methanol-oxidizing bacterium isolated from snow.</title>
        <authorList>
            <person name="Miyadera T."/>
            <person name="Kojima H."/>
            <person name="Fukui M."/>
        </authorList>
    </citation>
    <scope>NUCLEOTIDE SEQUENCE</scope>
    <source>
        <strain evidence="3">Zm11</strain>
    </source>
</reference>
<dbReference type="NCBIfam" id="TIGR04488">
    <property type="entry name" value="SoxY_true_GGCGG"/>
    <property type="match status" value="1"/>
</dbReference>
<evidence type="ECO:0000313" key="3">
    <source>
        <dbReference type="EMBL" id="BCM23926.1"/>
    </source>
</evidence>
<dbReference type="PIRSF" id="PIRSF010312">
    <property type="entry name" value="Sulphur_oxidation_SoxY"/>
    <property type="match status" value="1"/>
</dbReference>
<keyword evidence="1" id="KW-0732">Signal</keyword>
<accession>A0A8D5G965</accession>
<dbReference type="InterPro" id="IPR032711">
    <property type="entry name" value="SoxY"/>
</dbReference>
<dbReference type="InterPro" id="IPR016568">
    <property type="entry name" value="Sulphur_oxidation_SoxY"/>
</dbReference>
<dbReference type="Proteomes" id="UP000826722">
    <property type="component" value="Chromosome"/>
</dbReference>
<dbReference type="Gene3D" id="2.60.40.2470">
    <property type="entry name" value="SoxY domain"/>
    <property type="match status" value="1"/>
</dbReference>
<feature type="signal peptide" evidence="1">
    <location>
        <begin position="1"/>
        <end position="25"/>
    </location>
</feature>
<dbReference type="InterPro" id="IPR038162">
    <property type="entry name" value="SoxY_sf"/>
</dbReference>
<proteinExistence type="predicted"/>
<name>A0A8D5G965_9PROT</name>
<sequence>MQRRSFIQLISLFAASLLLPIQAFAAVWNKAAFEATKAENTIQGLGVPAQIPSSKDIEVIAPDRAENGAVVQIEITSRIPNTESIAIVVEHNPTPLIATFNFTNGALPYVVTRIKMAETSDVQAIIKVGSQYFTAKKRVEVLENGCG</sequence>
<feature type="domain" description="Ig-like SoxY" evidence="2">
    <location>
        <begin position="49"/>
        <end position="146"/>
    </location>
</feature>
<evidence type="ECO:0000313" key="4">
    <source>
        <dbReference type="Proteomes" id="UP000826722"/>
    </source>
</evidence>
<evidence type="ECO:0000259" key="2">
    <source>
        <dbReference type="Pfam" id="PF13501"/>
    </source>
</evidence>
<dbReference type="KEGG" id="mpau:ZMTM_01850"/>
<feature type="chain" id="PRO_5034240266" description="Ig-like SoxY domain-containing protein" evidence="1">
    <location>
        <begin position="26"/>
        <end position="147"/>
    </location>
</feature>
<dbReference type="EMBL" id="AP024110">
    <property type="protein sequence ID" value="BCM23926.1"/>
    <property type="molecule type" value="Genomic_DNA"/>
</dbReference>